<evidence type="ECO:0000313" key="1">
    <source>
        <dbReference type="EMBL" id="RIB21407.1"/>
    </source>
</evidence>
<dbReference type="Proteomes" id="UP000266673">
    <property type="component" value="Unassembled WGS sequence"/>
</dbReference>
<dbReference type="AlphaFoldDB" id="A0A397VJ70"/>
<keyword evidence="2" id="KW-1185">Reference proteome</keyword>
<proteinExistence type="predicted"/>
<accession>A0A397VJ70</accession>
<protein>
    <submittedName>
        <fullName evidence="1">Uncharacterized protein</fullName>
    </submittedName>
</protein>
<organism evidence="1 2">
    <name type="scientific">Gigaspora rosea</name>
    <dbReference type="NCBI Taxonomy" id="44941"/>
    <lineage>
        <taxon>Eukaryota</taxon>
        <taxon>Fungi</taxon>
        <taxon>Fungi incertae sedis</taxon>
        <taxon>Mucoromycota</taxon>
        <taxon>Glomeromycotina</taxon>
        <taxon>Glomeromycetes</taxon>
        <taxon>Diversisporales</taxon>
        <taxon>Gigasporaceae</taxon>
        <taxon>Gigaspora</taxon>
    </lineage>
</organism>
<dbReference type="EMBL" id="QKWP01000363">
    <property type="protein sequence ID" value="RIB21407.1"/>
    <property type="molecule type" value="Genomic_DNA"/>
</dbReference>
<evidence type="ECO:0000313" key="2">
    <source>
        <dbReference type="Proteomes" id="UP000266673"/>
    </source>
</evidence>
<reference evidence="1 2" key="1">
    <citation type="submission" date="2018-06" db="EMBL/GenBank/DDBJ databases">
        <title>Comparative genomics reveals the genomic features of Rhizophagus irregularis, R. cerebriforme, R. diaphanum and Gigaspora rosea, and their symbiotic lifestyle signature.</title>
        <authorList>
            <person name="Morin E."/>
            <person name="San Clemente H."/>
            <person name="Chen E.C.H."/>
            <person name="De La Providencia I."/>
            <person name="Hainaut M."/>
            <person name="Kuo A."/>
            <person name="Kohler A."/>
            <person name="Murat C."/>
            <person name="Tang N."/>
            <person name="Roy S."/>
            <person name="Loubradou J."/>
            <person name="Henrissat B."/>
            <person name="Grigoriev I.V."/>
            <person name="Corradi N."/>
            <person name="Roux C."/>
            <person name="Martin F.M."/>
        </authorList>
    </citation>
    <scope>NUCLEOTIDE SEQUENCE [LARGE SCALE GENOMIC DNA]</scope>
    <source>
        <strain evidence="1 2">DAOM 194757</strain>
    </source>
</reference>
<comment type="caution">
    <text evidence="1">The sequence shown here is derived from an EMBL/GenBank/DDBJ whole genome shotgun (WGS) entry which is preliminary data.</text>
</comment>
<dbReference type="OrthoDB" id="2379842at2759"/>
<gene>
    <name evidence="1" type="ORF">C2G38_2176751</name>
</gene>
<name>A0A397VJ70_9GLOM</name>
<sequence>MVKVKEKWVRVYTSRIMHFNATTTQCIEGTHLAIKLALESSESLTRSFSSLDRWLRLHHEENSLQNESESIGIDPLLVNTCKDRLAPLLGKVTQFALDKVKNKLLKATIYEACLYELHVNYNIPCRHMLPKEGTVMLSIISTRWLLFHNRDWPDSNSQELDLANLKSSDTFFHSKKLDKILAVPAIDLSEVKMPEKIVEKGLPSGTK</sequence>